<dbReference type="GO" id="GO:0006281">
    <property type="term" value="P:DNA repair"/>
    <property type="evidence" value="ECO:0007669"/>
    <property type="project" value="UniProtKB-KW"/>
</dbReference>
<organism evidence="9">
    <name type="scientific">Oxalobacter aliiformigenes</name>
    <dbReference type="NCBI Taxonomy" id="2946593"/>
    <lineage>
        <taxon>Bacteria</taxon>
        <taxon>Pseudomonadati</taxon>
        <taxon>Pseudomonadota</taxon>
        <taxon>Betaproteobacteria</taxon>
        <taxon>Burkholderiales</taxon>
        <taxon>Oxalobacteraceae</taxon>
        <taxon>Oxalobacter</taxon>
    </lineage>
</organism>
<reference evidence="9" key="2">
    <citation type="journal article" date="2022" name="Front. Microbiol.">
        <title>New perspectives on an old grouping: The genomic and phenotypic variability of Oxalobacter formigenes and the implications for calcium oxalate stone prevention.</title>
        <authorList>
            <person name="Chmiel J.A."/>
            <person name="Carr C."/>
            <person name="Stuivenberg G.A."/>
            <person name="Venema R."/>
            <person name="Chanyi R.M."/>
            <person name="Al K.F."/>
            <person name="Giguere D."/>
            <person name="Say H."/>
            <person name="Akouris P.P."/>
            <person name="Dominguez Romero S.A."/>
            <person name="Kwong A."/>
            <person name="Tai V."/>
            <person name="Koval S.F."/>
            <person name="Razvi H."/>
            <person name="Bjazevic J."/>
            <person name="Burton J.P."/>
        </authorList>
    </citation>
    <scope>NUCLEOTIDE SEQUENCE</scope>
    <source>
        <strain evidence="9">OxK</strain>
    </source>
</reference>
<dbReference type="Gene3D" id="2.10.109.10">
    <property type="entry name" value="Umud Fragment, subunit A"/>
    <property type="match status" value="1"/>
</dbReference>
<evidence type="ECO:0000313" key="10">
    <source>
        <dbReference type="EMBL" id="WAV97931.1"/>
    </source>
</evidence>
<keyword evidence="9" id="KW-0808">Transferase</keyword>
<keyword evidence="11" id="KW-1185">Reference proteome</keyword>
<dbReference type="Pfam" id="PF00717">
    <property type="entry name" value="Peptidase_S24"/>
    <property type="match status" value="1"/>
</dbReference>
<gene>
    <name evidence="9" type="primary">umuD</name>
    <name evidence="10" type="ORF">NB645_04175</name>
    <name evidence="9" type="ORF">NB646_05295</name>
</gene>
<accession>A0A9E9L9E9</accession>
<proteinExistence type="inferred from homology"/>
<dbReference type="GO" id="GO:0003887">
    <property type="term" value="F:DNA-directed DNA polymerase activity"/>
    <property type="evidence" value="ECO:0007669"/>
    <property type="project" value="UniProtKB-EC"/>
</dbReference>
<dbReference type="EC" id="2.7.7.7" evidence="9"/>
<dbReference type="PANTHER" id="PTHR33516:SF2">
    <property type="entry name" value="LEXA REPRESSOR-RELATED"/>
    <property type="match status" value="1"/>
</dbReference>
<feature type="domain" description="Peptidase S24/S26A/S26B/S26C" evidence="8">
    <location>
        <begin position="8"/>
        <end position="111"/>
    </location>
</feature>
<evidence type="ECO:0000313" key="11">
    <source>
        <dbReference type="Proteomes" id="UP001164794"/>
    </source>
</evidence>
<dbReference type="RefSeq" id="WP_269265520.1">
    <property type="nucleotide sequence ID" value="NZ_CP098248.1"/>
</dbReference>
<keyword evidence="3 7" id="KW-0378">Hydrolase</keyword>
<dbReference type="EMBL" id="CP098248">
    <property type="protein sequence ID" value="WAV97931.1"/>
    <property type="molecule type" value="Genomic_DNA"/>
</dbReference>
<dbReference type="InterPro" id="IPR050077">
    <property type="entry name" value="LexA_repressor"/>
</dbReference>
<dbReference type="AlphaFoldDB" id="A0A9E9L9E9"/>
<keyword evidence="4 7" id="KW-0068">Autocatalytic cleavage</keyword>
<dbReference type="GO" id="GO:0006355">
    <property type="term" value="P:regulation of DNA-templated transcription"/>
    <property type="evidence" value="ECO:0007669"/>
    <property type="project" value="InterPro"/>
</dbReference>
<dbReference type="InterPro" id="IPR036286">
    <property type="entry name" value="LexA/Signal_pep-like_sf"/>
</dbReference>
<evidence type="ECO:0000256" key="5">
    <source>
        <dbReference type="ARBA" id="ARBA00023204"/>
    </source>
</evidence>
<keyword evidence="2" id="KW-0227">DNA damage</keyword>
<comment type="similarity">
    <text evidence="1 7">Belongs to the peptidase S24 family.</text>
</comment>
<evidence type="ECO:0000256" key="6">
    <source>
        <dbReference type="ARBA" id="ARBA00023236"/>
    </source>
</evidence>
<keyword evidence="9" id="KW-0548">Nucleotidyltransferase</keyword>
<dbReference type="GO" id="GO:0009432">
    <property type="term" value="P:SOS response"/>
    <property type="evidence" value="ECO:0007669"/>
    <property type="project" value="UniProtKB-KW"/>
</dbReference>
<evidence type="ECO:0000259" key="8">
    <source>
        <dbReference type="Pfam" id="PF00717"/>
    </source>
</evidence>
<dbReference type="Proteomes" id="UP001164794">
    <property type="component" value="Chromosome"/>
</dbReference>
<dbReference type="NCBIfam" id="NF007621">
    <property type="entry name" value="PRK10276.1"/>
    <property type="match status" value="1"/>
</dbReference>
<evidence type="ECO:0000256" key="2">
    <source>
        <dbReference type="ARBA" id="ARBA00022763"/>
    </source>
</evidence>
<dbReference type="PRINTS" id="PR00726">
    <property type="entry name" value="LEXASERPTASE"/>
</dbReference>
<dbReference type="InterPro" id="IPR015927">
    <property type="entry name" value="Peptidase_S24_S26A/B/C"/>
</dbReference>
<evidence type="ECO:0000256" key="3">
    <source>
        <dbReference type="ARBA" id="ARBA00022801"/>
    </source>
</evidence>
<keyword evidence="5" id="KW-0234">DNA repair</keyword>
<dbReference type="GO" id="GO:0003677">
    <property type="term" value="F:DNA binding"/>
    <property type="evidence" value="ECO:0007669"/>
    <property type="project" value="InterPro"/>
</dbReference>
<evidence type="ECO:0000256" key="1">
    <source>
        <dbReference type="ARBA" id="ARBA00007484"/>
    </source>
</evidence>
<keyword evidence="6" id="KW-0742">SOS response</keyword>
<dbReference type="InterPro" id="IPR006197">
    <property type="entry name" value="Peptidase_S24_LexA"/>
</dbReference>
<dbReference type="CDD" id="cd06529">
    <property type="entry name" value="S24_LexA-like"/>
    <property type="match status" value="1"/>
</dbReference>
<dbReference type="GO" id="GO:0016787">
    <property type="term" value="F:hydrolase activity"/>
    <property type="evidence" value="ECO:0007669"/>
    <property type="project" value="UniProtKB-KW"/>
</dbReference>
<dbReference type="PANTHER" id="PTHR33516">
    <property type="entry name" value="LEXA REPRESSOR"/>
    <property type="match status" value="1"/>
</dbReference>
<protein>
    <submittedName>
        <fullName evidence="9">Translesion error-prone DNA polymerase V autoproteolytic subunit</fullName>
        <ecNumber evidence="9">2.7.7.7</ecNumber>
    </submittedName>
</protein>
<name>A0A9E9L9E9_9BURK</name>
<sequence length="119" mass="13278">MATVFPLPHTDSANSRIDLNDIFNIHKPSCFLLRVKGESMTGIGIFEGDTVVVDRSIPPRNSHIVVAAVNGRFLIRRLQKNRTTVRLLPENPAYRAIEPAQGEEMQVWGVVTACLKKLL</sequence>
<dbReference type="Proteomes" id="UP001164819">
    <property type="component" value="Chromosome"/>
</dbReference>
<evidence type="ECO:0000313" key="9">
    <source>
        <dbReference type="EMBL" id="WAV92133.1"/>
    </source>
</evidence>
<reference evidence="10" key="1">
    <citation type="journal article" date="2022" name="Front. Microbiol.">
        <title>New perspectives on an old grouping: The genomic and phenotypic variability of Oxalobacter formigenes and the implications for calcium oxalate stone prevention.</title>
        <authorList>
            <person name="Chmiel J.A."/>
            <person name="Carr C."/>
            <person name="Stuivenberg G.A."/>
            <person name="Venema R."/>
            <person name="Chanyi R.M."/>
            <person name="Al K.F."/>
            <person name="Giguere D."/>
            <person name="Say H."/>
            <person name="Akouris P.P."/>
            <person name="Dominguez Romero S.A."/>
            <person name="Kwong A."/>
            <person name="Tai V."/>
            <person name="Koval S.F."/>
            <person name="Razvi H."/>
            <person name="Bjazevic J."/>
            <person name="Burton J.P."/>
        </authorList>
    </citation>
    <scope>NUCLEOTIDE SEQUENCE</scope>
    <source>
        <strain evidence="10">HOxNP-1</strain>
    </source>
</reference>
<dbReference type="InterPro" id="IPR039418">
    <property type="entry name" value="LexA-like"/>
</dbReference>
<evidence type="ECO:0000256" key="7">
    <source>
        <dbReference type="RuleBase" id="RU003991"/>
    </source>
</evidence>
<dbReference type="SUPFAM" id="SSF51306">
    <property type="entry name" value="LexA/Signal peptidase"/>
    <property type="match status" value="1"/>
</dbReference>
<evidence type="ECO:0000256" key="4">
    <source>
        <dbReference type="ARBA" id="ARBA00022813"/>
    </source>
</evidence>
<dbReference type="EMBL" id="CP098251">
    <property type="protein sequence ID" value="WAV92133.1"/>
    <property type="molecule type" value="Genomic_DNA"/>
</dbReference>